<evidence type="ECO:0000313" key="1">
    <source>
        <dbReference type="EMBL" id="PJE63766.1"/>
    </source>
</evidence>
<organism evidence="1 2">
    <name type="scientific">Candidatus Roizmanbacteria bacterium CG10_big_fil_rev_8_21_14_0_10_45_7</name>
    <dbReference type="NCBI Taxonomy" id="1974854"/>
    <lineage>
        <taxon>Bacteria</taxon>
        <taxon>Candidatus Roizmaniibacteriota</taxon>
    </lineage>
</organism>
<comment type="caution">
    <text evidence="1">The sequence shown here is derived from an EMBL/GenBank/DDBJ whole genome shotgun (WGS) entry which is preliminary data.</text>
</comment>
<gene>
    <name evidence="1" type="ORF">COU89_01445</name>
</gene>
<evidence type="ECO:0000313" key="2">
    <source>
        <dbReference type="Proteomes" id="UP000231569"/>
    </source>
</evidence>
<accession>A0A2M8KV19</accession>
<protein>
    <submittedName>
        <fullName evidence="1">Uncharacterized protein</fullName>
    </submittedName>
</protein>
<dbReference type="AlphaFoldDB" id="A0A2M8KV19"/>
<dbReference type="EMBL" id="PFEE01000031">
    <property type="protein sequence ID" value="PJE63766.1"/>
    <property type="molecule type" value="Genomic_DNA"/>
</dbReference>
<dbReference type="Proteomes" id="UP000231569">
    <property type="component" value="Unassembled WGS sequence"/>
</dbReference>
<feature type="non-terminal residue" evidence="1">
    <location>
        <position position="1"/>
    </location>
</feature>
<name>A0A2M8KV19_9BACT</name>
<sequence length="188" mass="21082">AEVVNPNIIRPDYLKTFDGFFINGEPKMFRGNIPDWLSIVLNTDQVFPRWRPSLDKKTNLVWASGQSSLFAPTNLLSAEGIVQGNGQRLVVKGNGFSSNNVFVQPSPEDMDYLLGLNGDYVVQPYLESAPIDPVFVLDTSTNRVRYLQSPRSKWNVWIVNNQVVGSMLSVSNTDVISDKDFNSIPKEK</sequence>
<proteinExistence type="predicted"/>
<reference evidence="2" key="1">
    <citation type="submission" date="2017-09" db="EMBL/GenBank/DDBJ databases">
        <title>Depth-based differentiation of microbial function through sediment-hosted aquifers and enrichment of novel symbionts in the deep terrestrial subsurface.</title>
        <authorList>
            <person name="Probst A.J."/>
            <person name="Ladd B."/>
            <person name="Jarett J.K."/>
            <person name="Geller-Mcgrath D.E."/>
            <person name="Sieber C.M.K."/>
            <person name="Emerson J.B."/>
            <person name="Anantharaman K."/>
            <person name="Thomas B.C."/>
            <person name="Malmstrom R."/>
            <person name="Stieglmeier M."/>
            <person name="Klingl A."/>
            <person name="Woyke T."/>
            <person name="Ryan C.M."/>
            <person name="Banfield J.F."/>
        </authorList>
    </citation>
    <scope>NUCLEOTIDE SEQUENCE [LARGE SCALE GENOMIC DNA]</scope>
</reference>